<evidence type="ECO:0000313" key="18">
    <source>
        <dbReference type="Proteomes" id="UP001500466"/>
    </source>
</evidence>
<accession>A0ABP9IBF6</accession>
<keyword evidence="9 15" id="KW-0521">NADP</keyword>
<dbReference type="RefSeq" id="WP_345680617.1">
    <property type="nucleotide sequence ID" value="NZ_BAABHS010000050.1"/>
</dbReference>
<dbReference type="Gene3D" id="3.30.360.10">
    <property type="entry name" value="Dihydrodipicolinate Reductase, domain 2"/>
    <property type="match status" value="1"/>
</dbReference>
<reference evidence="18" key="1">
    <citation type="journal article" date="2019" name="Int. J. Syst. Evol. Microbiol.">
        <title>The Global Catalogue of Microorganisms (GCM) 10K type strain sequencing project: providing services to taxonomists for standard genome sequencing and annotation.</title>
        <authorList>
            <consortium name="The Broad Institute Genomics Platform"/>
            <consortium name="The Broad Institute Genome Sequencing Center for Infectious Disease"/>
            <person name="Wu L."/>
            <person name="Ma J."/>
        </authorList>
    </citation>
    <scope>NUCLEOTIDE SEQUENCE [LARGE SCALE GENOMIC DNA]</scope>
    <source>
        <strain evidence="18">JCM 17986</strain>
    </source>
</reference>
<dbReference type="InterPro" id="IPR000534">
    <property type="entry name" value="Semialdehyde_DH_NAD-bd"/>
</dbReference>
<dbReference type="PANTHER" id="PTHR46278:SF2">
    <property type="entry name" value="ASPARTATE-SEMIALDEHYDE DEHYDROGENASE"/>
    <property type="match status" value="1"/>
</dbReference>
<feature type="domain" description="Semialdehyde dehydrogenase NAD-binding" evidence="16">
    <location>
        <begin position="8"/>
        <end position="123"/>
    </location>
</feature>
<dbReference type="Pfam" id="PF01118">
    <property type="entry name" value="Semialdhyde_dh"/>
    <property type="match status" value="1"/>
</dbReference>
<evidence type="ECO:0000256" key="12">
    <source>
        <dbReference type="ARBA" id="ARBA00023154"/>
    </source>
</evidence>
<dbReference type="CDD" id="cd02316">
    <property type="entry name" value="VcASADH2_like_N"/>
    <property type="match status" value="1"/>
</dbReference>
<feature type="binding site" evidence="15">
    <location>
        <begin position="15"/>
        <end position="18"/>
    </location>
    <ligand>
        <name>NADP(+)</name>
        <dbReference type="ChEBI" id="CHEBI:58349"/>
    </ligand>
</feature>
<dbReference type="SUPFAM" id="SSF51735">
    <property type="entry name" value="NAD(P)-binding Rossmann-fold domains"/>
    <property type="match status" value="1"/>
</dbReference>
<evidence type="ECO:0000256" key="15">
    <source>
        <dbReference type="HAMAP-Rule" id="MF_02121"/>
    </source>
</evidence>
<comment type="pathway">
    <text evidence="3 15">Amino-acid biosynthesis; L-threonine biosynthesis; L-threonine from L-aspartate: step 2/5.</text>
</comment>
<evidence type="ECO:0000256" key="7">
    <source>
        <dbReference type="ARBA" id="ARBA00022605"/>
    </source>
</evidence>
<organism evidence="17 18">
    <name type="scientific">Yinghuangia aomiensis</name>
    <dbReference type="NCBI Taxonomy" id="676205"/>
    <lineage>
        <taxon>Bacteria</taxon>
        <taxon>Bacillati</taxon>
        <taxon>Actinomycetota</taxon>
        <taxon>Actinomycetes</taxon>
        <taxon>Kitasatosporales</taxon>
        <taxon>Streptomycetaceae</taxon>
        <taxon>Yinghuangia</taxon>
    </lineage>
</organism>
<dbReference type="Proteomes" id="UP001500466">
    <property type="component" value="Unassembled WGS sequence"/>
</dbReference>
<feature type="binding site" evidence="15">
    <location>
        <position position="103"/>
    </location>
    <ligand>
        <name>phosphate</name>
        <dbReference type="ChEBI" id="CHEBI:43474"/>
    </ligand>
</feature>
<keyword evidence="13 15" id="KW-0486">Methionine biosynthesis</keyword>
<dbReference type="Pfam" id="PF02774">
    <property type="entry name" value="Semialdhyde_dhC"/>
    <property type="match status" value="1"/>
</dbReference>
<keyword evidence="7 15" id="KW-0028">Amino-acid biosynthesis</keyword>
<comment type="function">
    <text evidence="15">Catalyzes the NADPH-dependent formation of L-aspartate-semialdehyde (L-ASA) by the reductive dephosphorylation of L-aspartyl-4-phosphate.</text>
</comment>
<evidence type="ECO:0000256" key="6">
    <source>
        <dbReference type="ARBA" id="ARBA00013120"/>
    </source>
</evidence>
<dbReference type="CDD" id="cd18131">
    <property type="entry name" value="ASADH_C_bac_euk_like"/>
    <property type="match status" value="1"/>
</dbReference>
<keyword evidence="11 15" id="KW-0560">Oxidoreductase</keyword>
<name>A0ABP9IBF6_9ACTN</name>
<evidence type="ECO:0000256" key="9">
    <source>
        <dbReference type="ARBA" id="ARBA00022857"/>
    </source>
</evidence>
<evidence type="ECO:0000256" key="1">
    <source>
        <dbReference type="ARBA" id="ARBA00005021"/>
    </source>
</evidence>
<keyword evidence="18" id="KW-1185">Reference proteome</keyword>
<comment type="pathway">
    <text evidence="2 15">Amino-acid biosynthesis; L-lysine biosynthesis via DAP pathway; (S)-tetrahydrodipicolinate from L-aspartate: step 2/4.</text>
</comment>
<dbReference type="NCBIfam" id="NF011456">
    <property type="entry name" value="PRK14874.1"/>
    <property type="match status" value="1"/>
</dbReference>
<dbReference type="Gene3D" id="3.40.50.720">
    <property type="entry name" value="NAD(P)-binding Rossmann-like Domain"/>
    <property type="match status" value="1"/>
</dbReference>
<sequence length="356" mass="37265">MSTTRKPTLALVGATGAVGSVMLELLSTRQDVWGEIRLIASPRSAGKKLVVRGEEVEVVALSEECFEGVDVAMFDVPDEVSAQWAPIAAAKGAVAVDNSGAFRMDPEVPLVVPEVNPAAARIRPRGIISNPNCTTLSMVVALGALHAELGLSELVVSSYQAASGAGQPGIDTLREQLAKVAGSATLGTQPGDVRRAVGDFGPFPAPLALNVVPWAGSLKDGGWSSEELKVRNESRKILGLPDLKVSATCVRVPVVTTHSLAVHAVFERDVTVARAHEILAEAPGVVLCDDPENGEFPTPADVVGTDPTWVGRVRQALDFPNTLDMFMCGDNLRKGAALNTAQIAELIAAELTGQEG</sequence>
<evidence type="ECO:0000256" key="14">
    <source>
        <dbReference type="ARBA" id="ARBA00047891"/>
    </source>
</evidence>
<evidence type="ECO:0000256" key="4">
    <source>
        <dbReference type="ARBA" id="ARBA00010584"/>
    </source>
</evidence>
<dbReference type="HAMAP" id="MF_02121">
    <property type="entry name" value="ASADH"/>
    <property type="match status" value="1"/>
</dbReference>
<dbReference type="PANTHER" id="PTHR46278">
    <property type="entry name" value="DEHYDROGENASE, PUTATIVE-RELATED"/>
    <property type="match status" value="1"/>
</dbReference>
<evidence type="ECO:0000313" key="17">
    <source>
        <dbReference type="EMBL" id="GAA4993745.1"/>
    </source>
</evidence>
<protein>
    <recommendedName>
        <fullName evidence="6 15">Aspartate-semialdehyde dehydrogenase</fullName>
        <shortName evidence="15">ASA dehydrogenase</shortName>
        <shortName evidence="15">ASADH</shortName>
        <ecNumber evidence="6 15">1.2.1.11</ecNumber>
    </recommendedName>
    <alternativeName>
        <fullName evidence="15">Aspartate-beta-semialdehyde dehydrogenase</fullName>
    </alternativeName>
</protein>
<feature type="binding site" evidence="15">
    <location>
        <position position="160"/>
    </location>
    <ligand>
        <name>substrate</name>
    </ligand>
</feature>
<keyword evidence="8 15" id="KW-0791">Threonine biosynthesis</keyword>
<feature type="binding site" evidence="15">
    <location>
        <position position="251"/>
    </location>
    <ligand>
        <name>substrate</name>
    </ligand>
</feature>
<feature type="binding site" evidence="15">
    <location>
        <position position="331"/>
    </location>
    <ligand>
        <name>NADP(+)</name>
        <dbReference type="ChEBI" id="CHEBI:58349"/>
    </ligand>
</feature>
<dbReference type="InterPro" id="IPR005986">
    <property type="entry name" value="Asp_semialdehyde_DH_beta"/>
</dbReference>
<feature type="active site" description="Proton acceptor" evidence="15">
    <location>
        <position position="258"/>
    </location>
</feature>
<comment type="subunit">
    <text evidence="5 15">Homodimer.</text>
</comment>
<gene>
    <name evidence="15" type="primary">asd</name>
    <name evidence="17" type="ORF">GCM10023205_78040</name>
</gene>
<comment type="pathway">
    <text evidence="1 15">Amino-acid biosynthesis; L-methionine biosynthesis via de novo pathway; L-homoserine from L-aspartate: step 2/3.</text>
</comment>
<dbReference type="SUPFAM" id="SSF55347">
    <property type="entry name" value="Glyceraldehyde-3-phosphate dehydrogenase-like, C-terminal domain"/>
    <property type="match status" value="1"/>
</dbReference>
<evidence type="ECO:0000256" key="3">
    <source>
        <dbReference type="ARBA" id="ARBA00005097"/>
    </source>
</evidence>
<dbReference type="EMBL" id="BAABHS010000050">
    <property type="protein sequence ID" value="GAA4993745.1"/>
    <property type="molecule type" value="Genomic_DNA"/>
</dbReference>
<evidence type="ECO:0000256" key="8">
    <source>
        <dbReference type="ARBA" id="ARBA00022697"/>
    </source>
</evidence>
<feature type="active site" description="Acyl-thioester intermediate" evidence="15">
    <location>
        <position position="133"/>
    </location>
</feature>
<dbReference type="InterPro" id="IPR012080">
    <property type="entry name" value="Asp_semialdehyde_DH"/>
</dbReference>
<proteinExistence type="inferred from homology"/>
<comment type="caution">
    <text evidence="15">Lacks conserved residue(s) required for the propagation of feature annotation.</text>
</comment>
<evidence type="ECO:0000256" key="13">
    <source>
        <dbReference type="ARBA" id="ARBA00023167"/>
    </source>
</evidence>
<dbReference type="InterPro" id="IPR012280">
    <property type="entry name" value="Semialdhyde_DH_dimer_dom"/>
</dbReference>
<feature type="binding site" evidence="15">
    <location>
        <begin position="163"/>
        <end position="164"/>
    </location>
    <ligand>
        <name>NADP(+)</name>
        <dbReference type="ChEBI" id="CHEBI:58349"/>
    </ligand>
</feature>
<evidence type="ECO:0000256" key="2">
    <source>
        <dbReference type="ARBA" id="ARBA00005076"/>
    </source>
</evidence>
<comment type="catalytic activity">
    <reaction evidence="14 15">
        <text>L-aspartate 4-semialdehyde + phosphate + NADP(+) = 4-phospho-L-aspartate + NADPH + H(+)</text>
        <dbReference type="Rhea" id="RHEA:24284"/>
        <dbReference type="ChEBI" id="CHEBI:15378"/>
        <dbReference type="ChEBI" id="CHEBI:43474"/>
        <dbReference type="ChEBI" id="CHEBI:57535"/>
        <dbReference type="ChEBI" id="CHEBI:57783"/>
        <dbReference type="ChEBI" id="CHEBI:58349"/>
        <dbReference type="ChEBI" id="CHEBI:537519"/>
        <dbReference type="EC" id="1.2.1.11"/>
    </reaction>
</comment>
<evidence type="ECO:0000256" key="11">
    <source>
        <dbReference type="ARBA" id="ARBA00023002"/>
    </source>
</evidence>
<keyword evidence="12 15" id="KW-0457">Lysine biosynthesis</keyword>
<evidence type="ECO:0000256" key="5">
    <source>
        <dbReference type="ARBA" id="ARBA00011738"/>
    </source>
</evidence>
<evidence type="ECO:0000259" key="16">
    <source>
        <dbReference type="SMART" id="SM00859"/>
    </source>
</evidence>
<dbReference type="EC" id="1.2.1.11" evidence="6 15"/>
<dbReference type="SMART" id="SM00859">
    <property type="entry name" value="Semialdhyde_dh"/>
    <property type="match status" value="1"/>
</dbReference>
<dbReference type="PIRSF" id="PIRSF000148">
    <property type="entry name" value="ASA_dh"/>
    <property type="match status" value="1"/>
</dbReference>
<keyword evidence="10 15" id="KW-0220">Diaminopimelate biosynthesis</keyword>
<feature type="binding site" evidence="15">
    <location>
        <begin position="43"/>
        <end position="44"/>
    </location>
    <ligand>
        <name>NADP(+)</name>
        <dbReference type="ChEBI" id="CHEBI:58349"/>
    </ligand>
</feature>
<dbReference type="NCBIfam" id="TIGR01296">
    <property type="entry name" value="asd_B"/>
    <property type="match status" value="1"/>
</dbReference>
<evidence type="ECO:0000256" key="10">
    <source>
        <dbReference type="ARBA" id="ARBA00022915"/>
    </source>
</evidence>
<comment type="caution">
    <text evidence="17">The sequence shown here is derived from an EMBL/GenBank/DDBJ whole genome shotgun (WGS) entry which is preliminary data.</text>
</comment>
<dbReference type="InterPro" id="IPR036291">
    <property type="entry name" value="NAD(P)-bd_dom_sf"/>
</dbReference>
<comment type="similarity">
    <text evidence="4 15">Belongs to the aspartate-semialdehyde dehydrogenase family.</text>
</comment>